<dbReference type="GO" id="GO:0003856">
    <property type="term" value="F:3-dehydroquinate synthase activity"/>
    <property type="evidence" value="ECO:0007669"/>
    <property type="project" value="UniProtKB-UniRule"/>
</dbReference>
<comment type="catalytic activity">
    <reaction evidence="1 17">
        <text>7-phospho-2-dehydro-3-deoxy-D-arabino-heptonate = 3-dehydroquinate + phosphate</text>
        <dbReference type="Rhea" id="RHEA:21968"/>
        <dbReference type="ChEBI" id="CHEBI:32364"/>
        <dbReference type="ChEBI" id="CHEBI:43474"/>
        <dbReference type="ChEBI" id="CHEBI:58394"/>
        <dbReference type="EC" id="4.2.3.4"/>
    </reaction>
</comment>
<accession>A0A5M9HYI4</accession>
<dbReference type="AlphaFoldDB" id="A0A5M9HYI4"/>
<dbReference type="GO" id="GO:0000166">
    <property type="term" value="F:nucleotide binding"/>
    <property type="evidence" value="ECO:0007669"/>
    <property type="project" value="UniProtKB-KW"/>
</dbReference>
<evidence type="ECO:0000256" key="13">
    <source>
        <dbReference type="ARBA" id="ARBA00023027"/>
    </source>
</evidence>
<comment type="subcellular location">
    <subcellularLocation>
        <location evidence="3 17">Cytoplasm</location>
    </subcellularLocation>
</comment>
<feature type="binding site" evidence="17">
    <location>
        <position position="265"/>
    </location>
    <ligand>
        <name>Zn(2+)</name>
        <dbReference type="ChEBI" id="CHEBI:29105"/>
    </ligand>
</feature>
<evidence type="ECO:0000256" key="16">
    <source>
        <dbReference type="ARBA" id="ARBA00023285"/>
    </source>
</evidence>
<evidence type="ECO:0000256" key="5">
    <source>
        <dbReference type="ARBA" id="ARBA00005412"/>
    </source>
</evidence>
<evidence type="ECO:0000256" key="10">
    <source>
        <dbReference type="ARBA" id="ARBA00022723"/>
    </source>
</evidence>
<feature type="binding site" evidence="17">
    <location>
        <position position="187"/>
    </location>
    <ligand>
        <name>Zn(2+)</name>
        <dbReference type="ChEBI" id="CHEBI:29105"/>
    </ligand>
</feature>
<evidence type="ECO:0000256" key="17">
    <source>
        <dbReference type="HAMAP-Rule" id="MF_00110"/>
    </source>
</evidence>
<evidence type="ECO:0000256" key="15">
    <source>
        <dbReference type="ARBA" id="ARBA00023239"/>
    </source>
</evidence>
<dbReference type="Gene3D" id="3.40.50.1970">
    <property type="match status" value="1"/>
</dbReference>
<organism evidence="20 21">
    <name type="scientific">Mediterraneibacter catenae</name>
    <dbReference type="NCBI Taxonomy" id="2594882"/>
    <lineage>
        <taxon>Bacteria</taxon>
        <taxon>Bacillati</taxon>
        <taxon>Bacillota</taxon>
        <taxon>Clostridia</taxon>
        <taxon>Lachnospirales</taxon>
        <taxon>Lachnospiraceae</taxon>
        <taxon>Mediterraneibacter</taxon>
    </lineage>
</organism>
<evidence type="ECO:0000256" key="4">
    <source>
        <dbReference type="ARBA" id="ARBA00004661"/>
    </source>
</evidence>
<dbReference type="OrthoDB" id="9806583at2"/>
<evidence type="ECO:0000256" key="9">
    <source>
        <dbReference type="ARBA" id="ARBA00022605"/>
    </source>
</evidence>
<dbReference type="SUPFAM" id="SSF56796">
    <property type="entry name" value="Dehydroquinate synthase-like"/>
    <property type="match status" value="1"/>
</dbReference>
<gene>
    <name evidence="17 20" type="primary">aroB</name>
    <name evidence="20" type="ORF">FNY66_06330</name>
</gene>
<dbReference type="HAMAP" id="MF_00110">
    <property type="entry name" value="DHQ_synthase"/>
    <property type="match status" value="1"/>
</dbReference>
<evidence type="ECO:0000313" key="20">
    <source>
        <dbReference type="EMBL" id="KAA8501777.1"/>
    </source>
</evidence>
<dbReference type="InterPro" id="IPR030960">
    <property type="entry name" value="DHQS/DOIS_N"/>
</dbReference>
<feature type="binding site" evidence="17">
    <location>
        <position position="145"/>
    </location>
    <ligand>
        <name>NAD(+)</name>
        <dbReference type="ChEBI" id="CHEBI:57540"/>
    </ligand>
</feature>
<proteinExistence type="inferred from homology"/>
<feature type="binding site" evidence="17">
    <location>
        <begin position="132"/>
        <end position="133"/>
    </location>
    <ligand>
        <name>NAD(+)</name>
        <dbReference type="ChEBI" id="CHEBI:57540"/>
    </ligand>
</feature>
<comment type="similarity">
    <text evidence="5 17">Belongs to the sugar phosphate cyclases superfamily. Dehydroquinate synthase family.</text>
</comment>
<evidence type="ECO:0000256" key="2">
    <source>
        <dbReference type="ARBA" id="ARBA00001911"/>
    </source>
</evidence>
<dbReference type="PANTHER" id="PTHR43622:SF7">
    <property type="entry name" value="3-DEHYDROQUINATE SYNTHASE, CHLOROPLASTIC"/>
    <property type="match status" value="1"/>
</dbReference>
<dbReference type="Proteomes" id="UP000322025">
    <property type="component" value="Unassembled WGS sequence"/>
</dbReference>
<keyword evidence="8 17" id="KW-0963">Cytoplasm</keyword>
<dbReference type="GO" id="GO:0046872">
    <property type="term" value="F:metal ion binding"/>
    <property type="evidence" value="ECO:0007669"/>
    <property type="project" value="UniProtKB-KW"/>
</dbReference>
<sequence length="360" mass="39691">MKLTVNLKENSYPIYIENGILTKSGEYISRIFNGQKIMVISDDNVFPLYGQKITDSLTSAAGHNYECHSLVLPHGEPTKNFQSLPKIYEAMLEAKLTRSDLVIALGGGVIGDLAGFAASSYLRGIKLVQIPTSLLAQVDSSVGGKVAVDLPQGKNLVGAFYQPKMVLIDPEVLDTLPDHFIKDGMGEVIKYGCIKDSNLFCRLCSHSSFEDLKPELPEIIARCVDIKRIVVEEDQFDTGERMLLNFGHTLAHTIEQYYNYERESHGEAVGIGMYQITRMAEEKKLTAPGCADRIQQALKIYGLPSSCGLPVSALTEAISLDKKNLNGHLNVVLLKEIGNSYVYPTDISFFGFSENGQENI</sequence>
<dbReference type="Gene3D" id="1.20.1090.10">
    <property type="entry name" value="Dehydroquinate synthase-like - alpha domain"/>
    <property type="match status" value="1"/>
</dbReference>
<dbReference type="FunFam" id="3.40.50.1970:FF:000001">
    <property type="entry name" value="3-dehydroquinate synthase"/>
    <property type="match status" value="1"/>
</dbReference>
<protein>
    <recommendedName>
        <fullName evidence="7 17">3-dehydroquinate synthase</fullName>
        <shortName evidence="17">DHQS</shortName>
        <ecNumber evidence="6 17">4.2.3.4</ecNumber>
    </recommendedName>
</protein>
<feature type="binding site" evidence="17">
    <location>
        <begin position="108"/>
        <end position="112"/>
    </location>
    <ligand>
        <name>NAD(+)</name>
        <dbReference type="ChEBI" id="CHEBI:57540"/>
    </ligand>
</feature>
<evidence type="ECO:0000259" key="18">
    <source>
        <dbReference type="Pfam" id="PF01761"/>
    </source>
</evidence>
<reference evidence="20" key="1">
    <citation type="submission" date="2019-07" db="EMBL/GenBank/DDBJ databases">
        <authorList>
            <person name="Wongkuna S."/>
            <person name="Scaria J."/>
        </authorList>
    </citation>
    <scope>NUCLEOTIDE SEQUENCE [LARGE SCALE GENOMIC DNA]</scope>
    <source>
        <strain evidence="20">SW178</strain>
    </source>
</reference>
<evidence type="ECO:0000256" key="7">
    <source>
        <dbReference type="ARBA" id="ARBA00017684"/>
    </source>
</evidence>
<dbReference type="EMBL" id="VMSO01000006">
    <property type="protein sequence ID" value="KAA8501777.1"/>
    <property type="molecule type" value="Genomic_DNA"/>
</dbReference>
<dbReference type="InterPro" id="IPR056179">
    <property type="entry name" value="DHQS_C"/>
</dbReference>
<comment type="cofactor">
    <cofactor evidence="2 17">
        <name>NAD(+)</name>
        <dbReference type="ChEBI" id="CHEBI:57540"/>
    </cofactor>
</comment>
<dbReference type="PANTHER" id="PTHR43622">
    <property type="entry name" value="3-DEHYDROQUINATE SYNTHASE"/>
    <property type="match status" value="1"/>
</dbReference>
<feature type="binding site" evidence="17">
    <location>
        <position position="154"/>
    </location>
    <ligand>
        <name>NAD(+)</name>
        <dbReference type="ChEBI" id="CHEBI:57540"/>
    </ligand>
</feature>
<evidence type="ECO:0000256" key="1">
    <source>
        <dbReference type="ARBA" id="ARBA00001393"/>
    </source>
</evidence>
<evidence type="ECO:0000256" key="12">
    <source>
        <dbReference type="ARBA" id="ARBA00022833"/>
    </source>
</evidence>
<evidence type="ECO:0000256" key="11">
    <source>
        <dbReference type="ARBA" id="ARBA00022741"/>
    </source>
</evidence>
<dbReference type="EC" id="4.2.3.4" evidence="6 17"/>
<evidence type="ECO:0000313" key="21">
    <source>
        <dbReference type="Proteomes" id="UP000322025"/>
    </source>
</evidence>
<keyword evidence="14 17" id="KW-0057">Aromatic amino acid biosynthesis</keyword>
<dbReference type="InterPro" id="IPR030963">
    <property type="entry name" value="DHQ_synth_fam"/>
</dbReference>
<feature type="domain" description="3-dehydroquinate synthase N-terminal" evidence="18">
    <location>
        <begin position="70"/>
        <end position="180"/>
    </location>
</feature>
<dbReference type="Pfam" id="PF24621">
    <property type="entry name" value="DHQS_C"/>
    <property type="match status" value="1"/>
</dbReference>
<feature type="binding site" evidence="17">
    <location>
        <position position="248"/>
    </location>
    <ligand>
        <name>Zn(2+)</name>
        <dbReference type="ChEBI" id="CHEBI:29105"/>
    </ligand>
</feature>
<name>A0A5M9HYI4_9FIRM</name>
<dbReference type="CDD" id="cd08195">
    <property type="entry name" value="DHQS"/>
    <property type="match status" value="1"/>
</dbReference>
<dbReference type="GO" id="GO:0009423">
    <property type="term" value="P:chorismate biosynthetic process"/>
    <property type="evidence" value="ECO:0007669"/>
    <property type="project" value="UniProtKB-UniRule"/>
</dbReference>
<dbReference type="Pfam" id="PF01761">
    <property type="entry name" value="DHQ_synthase"/>
    <property type="match status" value="1"/>
</dbReference>
<comment type="caution">
    <text evidence="20">The sequence shown here is derived from an EMBL/GenBank/DDBJ whole genome shotgun (WGS) entry which is preliminary data.</text>
</comment>
<comment type="pathway">
    <text evidence="4 17">Metabolic intermediate biosynthesis; chorismate biosynthesis; chorismate from D-erythrose 4-phosphate and phosphoenolpyruvate: step 2/7.</text>
</comment>
<comment type="cofactor">
    <cofactor evidence="17">
        <name>Co(2+)</name>
        <dbReference type="ChEBI" id="CHEBI:48828"/>
    </cofactor>
    <cofactor evidence="17">
        <name>Zn(2+)</name>
        <dbReference type="ChEBI" id="CHEBI:29105"/>
    </cofactor>
    <text evidence="17">Binds 1 divalent metal cation per subunit. Can use either Co(2+) or Zn(2+).</text>
</comment>
<dbReference type="RefSeq" id="WP_150310597.1">
    <property type="nucleotide sequence ID" value="NZ_VMSO01000006.1"/>
</dbReference>
<keyword evidence="13 17" id="KW-0520">NAD</keyword>
<keyword evidence="10 17" id="KW-0479">Metal-binding</keyword>
<dbReference type="PIRSF" id="PIRSF001455">
    <property type="entry name" value="DHQ_synth"/>
    <property type="match status" value="1"/>
</dbReference>
<evidence type="ECO:0000256" key="3">
    <source>
        <dbReference type="ARBA" id="ARBA00004496"/>
    </source>
</evidence>
<keyword evidence="9 17" id="KW-0028">Amino-acid biosynthesis</keyword>
<keyword evidence="21" id="KW-1185">Reference proteome</keyword>
<keyword evidence="15 17" id="KW-0456">Lyase</keyword>
<evidence type="ECO:0000256" key="14">
    <source>
        <dbReference type="ARBA" id="ARBA00023141"/>
    </source>
</evidence>
<dbReference type="InterPro" id="IPR050071">
    <property type="entry name" value="Dehydroquinate_synthase"/>
</dbReference>
<feature type="domain" description="3-dehydroquinate synthase C-terminal" evidence="19">
    <location>
        <begin position="184"/>
        <end position="324"/>
    </location>
</feature>
<dbReference type="GO" id="GO:0008652">
    <property type="term" value="P:amino acid biosynthetic process"/>
    <property type="evidence" value="ECO:0007669"/>
    <property type="project" value="UniProtKB-KW"/>
</dbReference>
<evidence type="ECO:0000256" key="6">
    <source>
        <dbReference type="ARBA" id="ARBA00013031"/>
    </source>
</evidence>
<dbReference type="GO" id="GO:0009073">
    <property type="term" value="P:aromatic amino acid family biosynthetic process"/>
    <property type="evidence" value="ECO:0007669"/>
    <property type="project" value="UniProtKB-KW"/>
</dbReference>
<comment type="function">
    <text evidence="17">Catalyzes the conversion of 3-deoxy-D-arabino-heptulosonate 7-phosphate (DAHP) to dehydroquinate (DHQ).</text>
</comment>
<dbReference type="InterPro" id="IPR016037">
    <property type="entry name" value="DHQ_synth_AroB"/>
</dbReference>
<keyword evidence="12 17" id="KW-0862">Zinc</keyword>
<dbReference type="UniPathway" id="UPA00053">
    <property type="reaction ID" value="UER00085"/>
</dbReference>
<keyword evidence="16 17" id="KW-0170">Cobalt</keyword>
<keyword evidence="11 17" id="KW-0547">Nucleotide-binding</keyword>
<dbReference type="NCBIfam" id="TIGR01357">
    <property type="entry name" value="aroB"/>
    <property type="match status" value="1"/>
</dbReference>
<evidence type="ECO:0000259" key="19">
    <source>
        <dbReference type="Pfam" id="PF24621"/>
    </source>
</evidence>
<comment type="caution">
    <text evidence="17">Lacks conserved residue(s) required for the propagation of feature annotation.</text>
</comment>
<dbReference type="GO" id="GO:0005737">
    <property type="term" value="C:cytoplasm"/>
    <property type="evidence" value="ECO:0007669"/>
    <property type="project" value="UniProtKB-SubCell"/>
</dbReference>
<evidence type="ECO:0000256" key="8">
    <source>
        <dbReference type="ARBA" id="ARBA00022490"/>
    </source>
</evidence>